<reference evidence="2" key="1">
    <citation type="submission" date="2016-11" db="UniProtKB">
        <authorList>
            <consortium name="WormBaseParasite"/>
        </authorList>
    </citation>
    <scope>IDENTIFICATION</scope>
</reference>
<accession>A0A1I7WQ85</accession>
<evidence type="ECO:0000313" key="1">
    <source>
        <dbReference type="Proteomes" id="UP000095283"/>
    </source>
</evidence>
<dbReference type="AlphaFoldDB" id="A0A1I7WQ85"/>
<keyword evidence="1" id="KW-1185">Reference proteome</keyword>
<protein>
    <submittedName>
        <fullName evidence="2">Uncharacterized protein</fullName>
    </submittedName>
</protein>
<evidence type="ECO:0000313" key="2">
    <source>
        <dbReference type="WBParaSite" id="Hba_07314"/>
    </source>
</evidence>
<organism evidence="1 2">
    <name type="scientific">Heterorhabditis bacteriophora</name>
    <name type="common">Entomopathogenic nematode worm</name>
    <dbReference type="NCBI Taxonomy" id="37862"/>
    <lineage>
        <taxon>Eukaryota</taxon>
        <taxon>Metazoa</taxon>
        <taxon>Ecdysozoa</taxon>
        <taxon>Nematoda</taxon>
        <taxon>Chromadorea</taxon>
        <taxon>Rhabditida</taxon>
        <taxon>Rhabditina</taxon>
        <taxon>Rhabditomorpha</taxon>
        <taxon>Strongyloidea</taxon>
        <taxon>Heterorhabditidae</taxon>
        <taxon>Heterorhabditis</taxon>
    </lineage>
</organism>
<proteinExistence type="predicted"/>
<sequence>MIGRGEIRQKVPREDHLKGNNNKFILNVIVTDMVVLQILRAKMPSSLTERIEVLWMIDFEDIVISDI</sequence>
<dbReference type="Proteomes" id="UP000095283">
    <property type="component" value="Unplaced"/>
</dbReference>
<name>A0A1I7WQ85_HETBA</name>
<dbReference type="WBParaSite" id="Hba_07314">
    <property type="protein sequence ID" value="Hba_07314"/>
    <property type="gene ID" value="Hba_07314"/>
</dbReference>